<feature type="compositionally biased region" description="Basic residues" evidence="1">
    <location>
        <begin position="114"/>
        <end position="130"/>
    </location>
</feature>
<evidence type="ECO:0000313" key="2">
    <source>
        <dbReference type="EMBL" id="KAK4094008.1"/>
    </source>
</evidence>
<proteinExistence type="predicted"/>
<dbReference type="EMBL" id="JAWRVI010000004">
    <property type="protein sequence ID" value="KAK4094008.1"/>
    <property type="molecule type" value="Genomic_DNA"/>
</dbReference>
<gene>
    <name evidence="2" type="ORF">Purlil1_1499</name>
</gene>
<comment type="caution">
    <text evidence="2">The sequence shown here is derived from an EMBL/GenBank/DDBJ whole genome shotgun (WGS) entry which is preliminary data.</text>
</comment>
<dbReference type="Proteomes" id="UP001287286">
    <property type="component" value="Unassembled WGS sequence"/>
</dbReference>
<evidence type="ECO:0000313" key="3">
    <source>
        <dbReference type="Proteomes" id="UP001287286"/>
    </source>
</evidence>
<keyword evidence="3" id="KW-1185">Reference proteome</keyword>
<organism evidence="2 3">
    <name type="scientific">Purpureocillium lilacinum</name>
    <name type="common">Paecilomyces lilacinus</name>
    <dbReference type="NCBI Taxonomy" id="33203"/>
    <lineage>
        <taxon>Eukaryota</taxon>
        <taxon>Fungi</taxon>
        <taxon>Dikarya</taxon>
        <taxon>Ascomycota</taxon>
        <taxon>Pezizomycotina</taxon>
        <taxon>Sordariomycetes</taxon>
        <taxon>Hypocreomycetidae</taxon>
        <taxon>Hypocreales</taxon>
        <taxon>Ophiocordycipitaceae</taxon>
        <taxon>Purpureocillium</taxon>
    </lineage>
</organism>
<feature type="region of interest" description="Disordered" evidence="1">
    <location>
        <begin position="98"/>
        <end position="255"/>
    </location>
</feature>
<feature type="region of interest" description="Disordered" evidence="1">
    <location>
        <begin position="412"/>
        <end position="480"/>
    </location>
</feature>
<reference evidence="2 3" key="1">
    <citation type="journal article" date="2024" name="Microbiol. Resour. Announc.">
        <title>Genome annotations for the ascomycete fungi Trichoderma harzianum, Trichoderma aggressivum, and Purpureocillium lilacinum.</title>
        <authorList>
            <person name="Beijen E.P.W."/>
            <person name="Ohm R.A."/>
        </authorList>
    </citation>
    <scope>NUCLEOTIDE SEQUENCE [LARGE SCALE GENOMIC DNA]</scope>
    <source>
        <strain evidence="2 3">CBS 150709</strain>
    </source>
</reference>
<name>A0ABR0CE69_PURLI</name>
<protein>
    <submittedName>
        <fullName evidence="2">Uncharacterized protein</fullName>
    </submittedName>
</protein>
<feature type="compositionally biased region" description="Basic residues" evidence="1">
    <location>
        <begin position="198"/>
        <end position="211"/>
    </location>
</feature>
<accession>A0ABR0CE69</accession>
<feature type="compositionally biased region" description="Polar residues" evidence="1">
    <location>
        <begin position="146"/>
        <end position="157"/>
    </location>
</feature>
<feature type="compositionally biased region" description="Basic and acidic residues" evidence="1">
    <location>
        <begin position="451"/>
        <end position="460"/>
    </location>
</feature>
<evidence type="ECO:0000256" key="1">
    <source>
        <dbReference type="SAM" id="MobiDB-lite"/>
    </source>
</evidence>
<sequence>MGSAQCFGGTGNGFDSPTSHFQLEVRKRIASQRVASYSNAPNHFYCTRRLQGHAGASVAASRRLRDGITRTTSLEYGHGCNPGPGHGAVPWFGPVSRQRQRESNNLETGSRSQGHARHQLMRHSPKRKSRKDWTIEIVPEDGSSGAVLSTTLKGSNTDESDAYTMVSSGASPVPGGGPLEPQRQSPQEIRADGGYTRPLRRPPRTPGRHPRGPPANQPHRRPASSAFERTHPQPTSPSGLPVNAPAQASPPAHPRNPEGWALSFCPAIVVVVVAIFPQPSTKKNRRPSEIFATHHADETGKKKREWREQTGTDPLLLCLAVSLSLTPLPLLHSSVTKSTLEPSHVFDRLTASHVLHTTGSSNPALPAFQSPSSYRRGTPITPRSLAVSLSTHVRSLPSVFVDDDIRTAFQSSAFLGPDGDPTDPRGDLHRPVLSAENSPQTGPAEPGNQTDARRFARGKGEPNCTKRNAPAARQFHDNLH</sequence>